<name>A0ABZ2B4L9_9HYPH</name>
<evidence type="ECO:0000313" key="3">
    <source>
        <dbReference type="EMBL" id="WVT02446.1"/>
    </source>
</evidence>
<dbReference type="Pfam" id="PF11575">
    <property type="entry name" value="FhuF_C"/>
    <property type="match status" value="1"/>
</dbReference>
<accession>A0ABZ2B4L9</accession>
<protein>
    <submittedName>
        <fullName evidence="3">Ferric iron reductase</fullName>
    </submittedName>
</protein>
<dbReference type="EMBL" id="CP133148">
    <property type="protein sequence ID" value="WVT02446.1"/>
    <property type="molecule type" value="Genomic_DNA"/>
</dbReference>
<sequence>MENARKREIRDAAGEGEARAAITWLQAEFPEVACSRAPDEGVRLPSAFWAEASPDVETCLAYQERFGVGMDDKVRAAHLIAFYSHQLSLVSAAIYLCSSRVPDVTGLRFERYARPLEAGAVDAGRFLFCMGLKEGSGGDPEDAERLFHDLFVAHLKPVIAHLKRRCGLSLRAQWRLAADSLAGAFLEIGRRRGTEAEAIAQALAMVERAGSPLHSEALCYEKIEVAAADGKDLSRTYRMRGGCCLYYRTDGGSYCDSCVLLEPEARRERLRAHLIDTARDQIG</sequence>
<dbReference type="InterPro" id="IPR024726">
    <property type="entry name" value="FhuF_C"/>
</dbReference>
<gene>
    <name evidence="3" type="ORF">RB548_13060</name>
</gene>
<organism evidence="3 4">
    <name type="scientific">Sinorhizobium chiapasense</name>
    <dbReference type="NCBI Taxonomy" id="501572"/>
    <lineage>
        <taxon>Bacteria</taxon>
        <taxon>Pseudomonadati</taxon>
        <taxon>Pseudomonadota</taxon>
        <taxon>Alphaproteobacteria</taxon>
        <taxon>Hyphomicrobiales</taxon>
        <taxon>Rhizobiaceae</taxon>
        <taxon>Sinorhizobium/Ensifer group</taxon>
        <taxon>Sinorhizobium</taxon>
    </lineage>
</organism>
<evidence type="ECO:0000313" key="4">
    <source>
        <dbReference type="Proteomes" id="UP001432360"/>
    </source>
</evidence>
<dbReference type="Pfam" id="PF06276">
    <property type="entry name" value="FhuF"/>
    <property type="match status" value="1"/>
</dbReference>
<evidence type="ECO:0000259" key="1">
    <source>
        <dbReference type="Pfam" id="PF06276"/>
    </source>
</evidence>
<dbReference type="RefSeq" id="WP_331371724.1">
    <property type="nucleotide sequence ID" value="NZ_CP133148.1"/>
</dbReference>
<reference evidence="3" key="1">
    <citation type="submission" date="2023-08" db="EMBL/GenBank/DDBJ databases">
        <title>Complete genome sequence of Sinorhizobium chiapanecum ITTG S70 isolated from Acaciella angustissima nodules in Chiapas-Mexico.</title>
        <authorList>
            <person name="Rincon-Rosales R."/>
            <person name="Rogel M.A."/>
            <person name="Rincon-Medina C.I."/>
            <person name="Guerrero G."/>
            <person name="Manzano-Gomez L.A."/>
            <person name="Lopez-Lopez A."/>
            <person name="Rincon Molina F.A."/>
            <person name="Martinez-Romero E."/>
        </authorList>
    </citation>
    <scope>NUCLEOTIDE SEQUENCE</scope>
    <source>
        <strain evidence="3">ITTG S70</strain>
    </source>
</reference>
<dbReference type="Proteomes" id="UP001432360">
    <property type="component" value="Chromosome"/>
</dbReference>
<keyword evidence="4" id="KW-1185">Reference proteome</keyword>
<evidence type="ECO:0000259" key="2">
    <source>
        <dbReference type="Pfam" id="PF11575"/>
    </source>
</evidence>
<dbReference type="InterPro" id="IPR022770">
    <property type="entry name" value="IucA/IucC-like_C"/>
</dbReference>
<feature type="domain" description="Ferric siderophore reductase C-terminal" evidence="2">
    <location>
        <begin position="240"/>
        <end position="260"/>
    </location>
</feature>
<proteinExistence type="predicted"/>
<feature type="domain" description="Aerobactin siderophore biosynthesis IucA/IucC-like C-terminal" evidence="1">
    <location>
        <begin position="139"/>
        <end position="198"/>
    </location>
</feature>